<dbReference type="GO" id="GO:0016020">
    <property type="term" value="C:membrane"/>
    <property type="evidence" value="ECO:0007669"/>
    <property type="project" value="UniProtKB-SubCell"/>
</dbReference>
<feature type="transmembrane region" description="Helical" evidence="5">
    <location>
        <begin position="138"/>
        <end position="157"/>
    </location>
</feature>
<evidence type="ECO:0000256" key="2">
    <source>
        <dbReference type="ARBA" id="ARBA00022692"/>
    </source>
</evidence>
<feature type="transmembrane region" description="Helical" evidence="5">
    <location>
        <begin position="52"/>
        <end position="73"/>
    </location>
</feature>
<keyword evidence="3 5" id="KW-1133">Transmembrane helix</keyword>
<dbReference type="Pfam" id="PF01490">
    <property type="entry name" value="Aa_trans"/>
    <property type="match status" value="1"/>
</dbReference>
<dbReference type="PANTHER" id="PTHR22950">
    <property type="entry name" value="AMINO ACID TRANSPORTER"/>
    <property type="match status" value="1"/>
</dbReference>
<feature type="transmembrane region" description="Helical" evidence="5">
    <location>
        <begin position="287"/>
        <end position="313"/>
    </location>
</feature>
<feature type="transmembrane region" description="Helical" evidence="5">
    <location>
        <begin position="21"/>
        <end position="46"/>
    </location>
</feature>
<sequence length="436" mass="47461">MKADARSGLLTGKLKKFKVESSLASSIFNMTNMIIGAGVLALPYAFRAAGLLPALCVCVAVWLASSYSFMLLARCAEALQQFSYKHVAVETYGAFAATFSEGAIMIYTIGNMIGRQIILGDLLPPLVQIFLGVDSLLAQRWFVMASITLFVLIPVSLSPYIDSLKWSSLFGLMCMCYVVVMFIAYFCRGMATSTIAMEETRLANPSLLGLMAFPLLVVSFTAHYNTMDMYWELKRRSIPRMQTVVRSSTGICLAVYVIVGTTGYLLFMDDTQPNILVNFWVDRSQPPNMFVATAFAAISLAVSFSFPLVCHGARNSVKKLFFASRFQKIEDGGVAENIGHIAITVAIVLLSLFVGLCVPDIGVVFAFMGSTVGVCFVYILPALFFIKVVEISRAHTLEVDLKQHVSTAGATALVCFGVFIGLVGTLATSLHVARVI</sequence>
<protein>
    <recommendedName>
        <fullName evidence="6">Amino acid transporter transmembrane domain-containing protein</fullName>
    </recommendedName>
</protein>
<feature type="transmembrane region" description="Helical" evidence="5">
    <location>
        <begin position="94"/>
        <end position="118"/>
    </location>
</feature>
<dbReference type="AlphaFoldDB" id="A0A7S3YZ41"/>
<accession>A0A7S3YZ41</accession>
<evidence type="ECO:0000259" key="6">
    <source>
        <dbReference type="Pfam" id="PF01490"/>
    </source>
</evidence>
<feature type="transmembrane region" description="Helical" evidence="5">
    <location>
        <begin position="407"/>
        <end position="433"/>
    </location>
</feature>
<feature type="transmembrane region" description="Helical" evidence="5">
    <location>
        <begin position="206"/>
        <end position="224"/>
    </location>
</feature>
<evidence type="ECO:0000256" key="5">
    <source>
        <dbReference type="SAM" id="Phobius"/>
    </source>
</evidence>
<feature type="transmembrane region" description="Helical" evidence="5">
    <location>
        <begin position="244"/>
        <end position="267"/>
    </location>
</feature>
<dbReference type="EMBL" id="HBIV01025217">
    <property type="protein sequence ID" value="CAE0666482.1"/>
    <property type="molecule type" value="Transcribed_RNA"/>
</dbReference>
<proteinExistence type="predicted"/>
<organism evidence="7">
    <name type="scientific">Lotharella globosa</name>
    <dbReference type="NCBI Taxonomy" id="91324"/>
    <lineage>
        <taxon>Eukaryota</taxon>
        <taxon>Sar</taxon>
        <taxon>Rhizaria</taxon>
        <taxon>Cercozoa</taxon>
        <taxon>Chlorarachniophyceae</taxon>
        <taxon>Lotharella</taxon>
    </lineage>
</organism>
<name>A0A7S3YZ41_9EUKA</name>
<evidence type="ECO:0000313" key="7">
    <source>
        <dbReference type="EMBL" id="CAE0666482.1"/>
    </source>
</evidence>
<evidence type="ECO:0000256" key="1">
    <source>
        <dbReference type="ARBA" id="ARBA00004141"/>
    </source>
</evidence>
<feature type="transmembrane region" description="Helical" evidence="5">
    <location>
        <begin position="334"/>
        <end position="355"/>
    </location>
</feature>
<gene>
    <name evidence="7" type="ORF">LGLO00237_LOCUS18094</name>
</gene>
<comment type="subcellular location">
    <subcellularLocation>
        <location evidence="1">Membrane</location>
        <topology evidence="1">Multi-pass membrane protein</topology>
    </subcellularLocation>
</comment>
<dbReference type="InterPro" id="IPR013057">
    <property type="entry name" value="AA_transpt_TM"/>
</dbReference>
<evidence type="ECO:0000256" key="4">
    <source>
        <dbReference type="ARBA" id="ARBA00023136"/>
    </source>
</evidence>
<dbReference type="GO" id="GO:0015179">
    <property type="term" value="F:L-amino acid transmembrane transporter activity"/>
    <property type="evidence" value="ECO:0007669"/>
    <property type="project" value="TreeGrafter"/>
</dbReference>
<reference evidence="7" key="1">
    <citation type="submission" date="2021-01" db="EMBL/GenBank/DDBJ databases">
        <authorList>
            <person name="Corre E."/>
            <person name="Pelletier E."/>
            <person name="Niang G."/>
            <person name="Scheremetjew M."/>
            <person name="Finn R."/>
            <person name="Kale V."/>
            <person name="Holt S."/>
            <person name="Cochrane G."/>
            <person name="Meng A."/>
            <person name="Brown T."/>
            <person name="Cohen L."/>
        </authorList>
    </citation>
    <scope>NUCLEOTIDE SEQUENCE</scope>
    <source>
        <strain evidence="7">CCCM811</strain>
    </source>
</reference>
<keyword evidence="4 5" id="KW-0472">Membrane</keyword>
<dbReference type="PANTHER" id="PTHR22950:SF652">
    <property type="entry name" value="TRANSMEMBRANE AMINO ACID TRANSPORTER FAMILY PROTEIN"/>
    <property type="match status" value="1"/>
</dbReference>
<feature type="transmembrane region" description="Helical" evidence="5">
    <location>
        <begin position="169"/>
        <end position="186"/>
    </location>
</feature>
<keyword evidence="2 5" id="KW-0812">Transmembrane</keyword>
<feature type="transmembrane region" description="Helical" evidence="5">
    <location>
        <begin position="361"/>
        <end position="386"/>
    </location>
</feature>
<feature type="domain" description="Amino acid transporter transmembrane" evidence="6">
    <location>
        <begin position="21"/>
        <end position="423"/>
    </location>
</feature>
<evidence type="ECO:0000256" key="3">
    <source>
        <dbReference type="ARBA" id="ARBA00022989"/>
    </source>
</evidence>